<accession>A0AAV7NIA0</accession>
<comment type="caution">
    <text evidence="1">The sequence shown here is derived from an EMBL/GenBank/DDBJ whole genome shotgun (WGS) entry which is preliminary data.</text>
</comment>
<dbReference type="Proteomes" id="UP001066276">
    <property type="component" value="Chromosome 8"/>
</dbReference>
<organism evidence="1 2">
    <name type="scientific">Pleurodeles waltl</name>
    <name type="common">Iberian ribbed newt</name>
    <dbReference type="NCBI Taxonomy" id="8319"/>
    <lineage>
        <taxon>Eukaryota</taxon>
        <taxon>Metazoa</taxon>
        <taxon>Chordata</taxon>
        <taxon>Craniata</taxon>
        <taxon>Vertebrata</taxon>
        <taxon>Euteleostomi</taxon>
        <taxon>Amphibia</taxon>
        <taxon>Batrachia</taxon>
        <taxon>Caudata</taxon>
        <taxon>Salamandroidea</taxon>
        <taxon>Salamandridae</taxon>
        <taxon>Pleurodelinae</taxon>
        <taxon>Pleurodeles</taxon>
    </lineage>
</organism>
<gene>
    <name evidence="1" type="ORF">NDU88_003989</name>
</gene>
<sequence>MGDTCLRSKSSFTPPSASIPVEILAFEQAVMKDINDIDPTSPRVFHNTTREEKKVLQDLANNTSRVSKPADKGGALVIQTIDNYRNERLRLLGDAQNYEKLQEDPTSFLKSKISSMVEQALAHN</sequence>
<evidence type="ECO:0000313" key="2">
    <source>
        <dbReference type="Proteomes" id="UP001066276"/>
    </source>
</evidence>
<proteinExistence type="predicted"/>
<keyword evidence="2" id="KW-1185">Reference proteome</keyword>
<evidence type="ECO:0000313" key="1">
    <source>
        <dbReference type="EMBL" id="KAJ1115767.1"/>
    </source>
</evidence>
<name>A0AAV7NIA0_PLEWA</name>
<protein>
    <submittedName>
        <fullName evidence="1">Uncharacterized protein</fullName>
    </submittedName>
</protein>
<dbReference type="EMBL" id="JANPWB010000012">
    <property type="protein sequence ID" value="KAJ1115767.1"/>
    <property type="molecule type" value="Genomic_DNA"/>
</dbReference>
<reference evidence="1" key="1">
    <citation type="journal article" date="2022" name="bioRxiv">
        <title>Sequencing and chromosome-scale assembly of the giantPleurodeles waltlgenome.</title>
        <authorList>
            <person name="Brown T."/>
            <person name="Elewa A."/>
            <person name="Iarovenko S."/>
            <person name="Subramanian E."/>
            <person name="Araus A.J."/>
            <person name="Petzold A."/>
            <person name="Susuki M."/>
            <person name="Suzuki K.-i.T."/>
            <person name="Hayashi T."/>
            <person name="Toyoda A."/>
            <person name="Oliveira C."/>
            <person name="Osipova E."/>
            <person name="Leigh N.D."/>
            <person name="Simon A."/>
            <person name="Yun M.H."/>
        </authorList>
    </citation>
    <scope>NUCLEOTIDE SEQUENCE</scope>
    <source>
        <strain evidence="1">20211129_DDA</strain>
        <tissue evidence="1">Liver</tissue>
    </source>
</reference>
<dbReference type="AlphaFoldDB" id="A0AAV7NIA0"/>